<proteinExistence type="predicted"/>
<organism evidence="1 2">
    <name type="scientific">Imbroritus primus</name>
    <dbReference type="NCBI Taxonomy" id="3058603"/>
    <lineage>
        <taxon>Bacteria</taxon>
        <taxon>Pseudomonadati</taxon>
        <taxon>Pseudomonadota</taxon>
        <taxon>Betaproteobacteria</taxon>
        <taxon>Burkholderiales</taxon>
        <taxon>Burkholderiaceae</taxon>
        <taxon>Imbroritus</taxon>
    </lineage>
</organism>
<comment type="caution">
    <text evidence="1">The sequence shown here is derived from an EMBL/GenBank/DDBJ whole genome shotgun (WGS) entry which is preliminary data.</text>
</comment>
<evidence type="ECO:0000313" key="1">
    <source>
        <dbReference type="EMBL" id="TMS56526.1"/>
    </source>
</evidence>
<reference evidence="1" key="1">
    <citation type="submission" date="2019-05" db="EMBL/GenBank/DDBJ databases">
        <title>Revised genome assembly of Burkholderiaceae (previously Ralstonia) sp. PBA.</title>
        <authorList>
            <person name="Gan H.M."/>
        </authorList>
    </citation>
    <scope>NUCLEOTIDE SEQUENCE</scope>
    <source>
        <strain evidence="1">PBA</strain>
    </source>
</reference>
<gene>
    <name evidence="1" type="ORF">MW7_015665</name>
</gene>
<evidence type="ECO:0000313" key="2">
    <source>
        <dbReference type="Proteomes" id="UP000004277"/>
    </source>
</evidence>
<protein>
    <submittedName>
        <fullName evidence="1">AI-2E family transporter</fullName>
    </submittedName>
</protein>
<sequence length="356" mass="39339">MNAPVLTPEVKRIALWLALTVGLLWLFSALSSILTPFLLAFILAYILNPGVEWLYRKRVPRALGVTLMLLLLMLVMVLMVLLLVIVVQREVPLLREQLPGLVDKVNAVVAPLLNELGIRVTFDFAGLRSFLTEHLASSPDEILGTLFGYLKTSGSAALSAIGILFIVPILMFYLLMDWNMLVRRLEGFVPRRWVDTTQSLMRETDELLSQYLRGQLLVMIILAVFYSAGLAIAGFDIAIPVGVFTGLAVFIPYIGFALGLIMALVAAVLQFGDWYGLAAVAVVYGLGQFVESFYLTPRLVGERIGLHPLVVIFALLAFGQFFGFFGILLALPTCAILLVAARRVKQAYLASDLYRK</sequence>
<dbReference type="EMBL" id="AKCV02000026">
    <property type="protein sequence ID" value="TMS56526.1"/>
    <property type="molecule type" value="Genomic_DNA"/>
</dbReference>
<dbReference type="Proteomes" id="UP000004277">
    <property type="component" value="Unassembled WGS sequence"/>
</dbReference>
<keyword evidence="2" id="KW-1185">Reference proteome</keyword>
<name>A0ACD3SK02_9BURK</name>
<accession>A0ACD3SK02</accession>